<organism evidence="1 2">
    <name type="scientific">Cellulomonas humilata</name>
    <dbReference type="NCBI Taxonomy" id="144055"/>
    <lineage>
        <taxon>Bacteria</taxon>
        <taxon>Bacillati</taxon>
        <taxon>Actinomycetota</taxon>
        <taxon>Actinomycetes</taxon>
        <taxon>Micrococcales</taxon>
        <taxon>Cellulomonadaceae</taxon>
        <taxon>Cellulomonas</taxon>
    </lineage>
</organism>
<evidence type="ECO:0008006" key="3">
    <source>
        <dbReference type="Google" id="ProtNLM"/>
    </source>
</evidence>
<dbReference type="EMBL" id="JABMCI010000054">
    <property type="protein sequence ID" value="NUU16742.1"/>
    <property type="molecule type" value="Genomic_DNA"/>
</dbReference>
<dbReference type="RefSeq" id="WP_175346565.1">
    <property type="nucleotide sequence ID" value="NZ_JABMCI010000054.1"/>
</dbReference>
<reference evidence="1 2" key="1">
    <citation type="submission" date="2020-05" db="EMBL/GenBank/DDBJ databases">
        <title>Genome Sequencing of Type Strains.</title>
        <authorList>
            <person name="Lemaire J.F."/>
            <person name="Inderbitzin P."/>
            <person name="Gregorio O.A."/>
            <person name="Collins S.B."/>
            <person name="Wespe N."/>
            <person name="Knight-Connoni V."/>
        </authorList>
    </citation>
    <scope>NUCLEOTIDE SEQUENCE [LARGE SCALE GENOMIC DNA]</scope>
    <source>
        <strain evidence="1 2">ATCC 25174</strain>
    </source>
</reference>
<sequence>MPVVGPAARRSARRAHRVQEVLGTQHDAVVRQETLRRLAHQAELDGESTFTYGRLHALEQVAASEAERAARTPVRKAVRRGHRRWTR</sequence>
<dbReference type="Proteomes" id="UP000565724">
    <property type="component" value="Unassembled WGS sequence"/>
</dbReference>
<keyword evidence="2" id="KW-1185">Reference proteome</keyword>
<comment type="caution">
    <text evidence="1">The sequence shown here is derived from an EMBL/GenBank/DDBJ whole genome shotgun (WGS) entry which is preliminary data.</text>
</comment>
<dbReference type="Gene3D" id="1.40.20.10">
    <property type="entry name" value="CHAD domain"/>
    <property type="match status" value="1"/>
</dbReference>
<gene>
    <name evidence="1" type="ORF">HP550_05705</name>
</gene>
<evidence type="ECO:0000313" key="2">
    <source>
        <dbReference type="Proteomes" id="UP000565724"/>
    </source>
</evidence>
<dbReference type="InterPro" id="IPR038186">
    <property type="entry name" value="CHAD_dom_sf"/>
</dbReference>
<proteinExistence type="predicted"/>
<evidence type="ECO:0000313" key="1">
    <source>
        <dbReference type="EMBL" id="NUU16742.1"/>
    </source>
</evidence>
<name>A0A7Y6A150_9CELL</name>
<accession>A0A7Y6A150</accession>
<protein>
    <recommendedName>
        <fullName evidence="3">CHAD domain-containing protein</fullName>
    </recommendedName>
</protein>
<dbReference type="AlphaFoldDB" id="A0A7Y6A150"/>